<dbReference type="EMBL" id="JAFIMR010000059">
    <property type="protein sequence ID" value="KAI1852993.1"/>
    <property type="molecule type" value="Genomic_DNA"/>
</dbReference>
<feature type="region of interest" description="Disordered" evidence="1">
    <location>
        <begin position="495"/>
        <end position="527"/>
    </location>
</feature>
<keyword evidence="3" id="KW-1185">Reference proteome</keyword>
<gene>
    <name evidence="2" type="ORF">JX265_012882</name>
</gene>
<proteinExistence type="predicted"/>
<dbReference type="Gene3D" id="2.60.40.640">
    <property type="match status" value="1"/>
</dbReference>
<evidence type="ECO:0008006" key="4">
    <source>
        <dbReference type="Google" id="ProtNLM"/>
    </source>
</evidence>
<name>A0A9P9WA04_9PEZI</name>
<reference evidence="2" key="1">
    <citation type="submission" date="2021-03" db="EMBL/GenBank/DDBJ databases">
        <title>Revisited historic fungal species revealed as producer of novel bioactive compounds through whole genome sequencing and comparative genomics.</title>
        <authorList>
            <person name="Vignolle G.A."/>
            <person name="Hochenegger N."/>
            <person name="Mach R.L."/>
            <person name="Mach-Aigner A.R."/>
            <person name="Javad Rahimi M."/>
            <person name="Salim K.A."/>
            <person name="Chan C.M."/>
            <person name="Lim L.B.L."/>
            <person name="Cai F."/>
            <person name="Druzhinina I.S."/>
            <person name="U'Ren J.M."/>
            <person name="Derntl C."/>
        </authorList>
    </citation>
    <scope>NUCLEOTIDE SEQUENCE</scope>
    <source>
        <strain evidence="2">TUCIM 5799</strain>
    </source>
</reference>
<evidence type="ECO:0000313" key="2">
    <source>
        <dbReference type="EMBL" id="KAI1852993.1"/>
    </source>
</evidence>
<feature type="compositionally biased region" description="Basic and acidic residues" evidence="1">
    <location>
        <begin position="510"/>
        <end position="520"/>
    </location>
</feature>
<evidence type="ECO:0000256" key="1">
    <source>
        <dbReference type="SAM" id="MobiDB-lite"/>
    </source>
</evidence>
<dbReference type="AlphaFoldDB" id="A0A9P9WA04"/>
<dbReference type="InterPro" id="IPR014752">
    <property type="entry name" value="Arrestin-like_C"/>
</dbReference>
<dbReference type="Proteomes" id="UP000829685">
    <property type="component" value="Unassembled WGS sequence"/>
</dbReference>
<evidence type="ECO:0000313" key="3">
    <source>
        <dbReference type="Proteomes" id="UP000829685"/>
    </source>
</evidence>
<protein>
    <recommendedName>
        <fullName evidence="4">Arrestin-like N-terminal domain-containing protein</fullName>
    </recommendedName>
</protein>
<organism evidence="2 3">
    <name type="scientific">Neoarthrinium moseri</name>
    <dbReference type="NCBI Taxonomy" id="1658444"/>
    <lineage>
        <taxon>Eukaryota</taxon>
        <taxon>Fungi</taxon>
        <taxon>Dikarya</taxon>
        <taxon>Ascomycota</taxon>
        <taxon>Pezizomycotina</taxon>
        <taxon>Sordariomycetes</taxon>
        <taxon>Xylariomycetidae</taxon>
        <taxon>Amphisphaeriales</taxon>
        <taxon>Apiosporaceae</taxon>
        <taxon>Neoarthrinium</taxon>
    </lineage>
</organism>
<dbReference type="OrthoDB" id="2333384at2759"/>
<comment type="caution">
    <text evidence="2">The sequence shown here is derived from an EMBL/GenBank/DDBJ whole genome shotgun (WGS) entry which is preliminary data.</text>
</comment>
<sequence length="527" mass="58549">MININNAMHEYRKSIRPTGINNSIHASIEIPDLKLGYVPGDIVQGVVKKVNATDAAETVSVVLKLVVRIKTQVTEESSNSDGKSSEWHYKGDRTLYDFTQPIFTGPAPPGISTWPFAIQLPDQFYDGRPNLPPTFYRPSESIRVSEERDYIYVEHLLEASICPATPAPWTHQQQRHSNPLPTATFPLYVRPRATTEPVRDPAPRLMFHEPDPVKTLRLDPAQGDKPLSFSQHMTSIFKRDTLPQFGYRLHVEAASVVQLEHPAPIHLRVRAEVARHPARTTSPALVDKPPELLLEGAKVTLQAATHVNDLEGRSRHVTGAKEGRWQDASVRNWTMAHWSGGDADGKVGTTNSTVRIPFNAPQGQGEQVESLDLGSMLGLRISSRDGTPNIWTKTVKPVFPSFTTNHVSHVHQLKYKLTILCAGKKRTIKGVIPVAVLTPSEVQERTRGERLDAMLPNREGVMRAHRAWIEGTVDVIEMAEAVTFAERITIQGPPAFDQPPAYNSTSMVDGGEKPFTKDWKPTPGPLP</sequence>
<accession>A0A9P9WA04</accession>